<comment type="caution">
    <text evidence="17">The sequence shown here is derived from an EMBL/GenBank/DDBJ whole genome shotgun (WGS) entry which is preliminary data.</text>
</comment>
<dbReference type="InterPro" id="IPR001967">
    <property type="entry name" value="Peptidase_S11_N"/>
</dbReference>
<evidence type="ECO:0000256" key="1">
    <source>
        <dbReference type="ARBA" id="ARBA00003217"/>
    </source>
</evidence>
<comment type="similarity">
    <text evidence="3 15">Belongs to the peptidase S11 family.</text>
</comment>
<evidence type="ECO:0000256" key="12">
    <source>
        <dbReference type="ARBA" id="ARBA00034000"/>
    </source>
</evidence>
<dbReference type="PANTHER" id="PTHR21581">
    <property type="entry name" value="D-ALANYL-D-ALANINE CARBOXYPEPTIDASE"/>
    <property type="match status" value="1"/>
</dbReference>
<feature type="active site" description="Acyl-ester intermediate" evidence="13">
    <location>
        <position position="51"/>
    </location>
</feature>
<evidence type="ECO:0000256" key="7">
    <source>
        <dbReference type="ARBA" id="ARBA00022729"/>
    </source>
</evidence>
<evidence type="ECO:0000256" key="10">
    <source>
        <dbReference type="ARBA" id="ARBA00022984"/>
    </source>
</evidence>
<evidence type="ECO:0000256" key="14">
    <source>
        <dbReference type="PIRSR" id="PIRSR618044-2"/>
    </source>
</evidence>
<evidence type="ECO:0000256" key="15">
    <source>
        <dbReference type="RuleBase" id="RU004016"/>
    </source>
</evidence>
<dbReference type="PRINTS" id="PR00725">
    <property type="entry name" value="DADACBPTASE1"/>
</dbReference>
<feature type="domain" description="Peptidase S11 D-Ala-D-Ala carboxypeptidase A C-terminal" evidence="16">
    <location>
        <begin position="267"/>
        <end position="358"/>
    </location>
</feature>
<dbReference type="InterPro" id="IPR012338">
    <property type="entry name" value="Beta-lactam/transpept-like"/>
</dbReference>
<evidence type="ECO:0000256" key="8">
    <source>
        <dbReference type="ARBA" id="ARBA00022801"/>
    </source>
</evidence>
<accession>A0A428N186</accession>
<sequence>MLLLFIYSSVVTAEQETEELAEDATSAFVMEADTGQVLYDKNGEEKLPPASMTKIMTLLLIMESLEEGNIQLDEKVTTSERAASMGGSQIFLEEGEEMTVDELLRGIAIASGNDASVAMAEHVAGTEDKFIEQMNEKAKELGLNNTTFQNTTGLPSDDHYTTANDLAVISQALLRYDNVLEYTSLYEDYLREGKDNEFWLVNTNPLVRHYDGVDGLKTGFTKEAKYNLTATAKKDGMRIITVLMGAETPKERNHLSAELLDFAFQNHDYHVLAEKGDNVTDVRVEKGKQTTVPVTLRKNAAVVLPKGKQLNDITTEIDILETVTAPAKRHDEIGTLQFYENGELLTERSLVLKEEAPSASWPVLFKRTLSTMTGQVS</sequence>
<evidence type="ECO:0000256" key="13">
    <source>
        <dbReference type="PIRSR" id="PIRSR618044-1"/>
    </source>
</evidence>
<dbReference type="Pfam" id="PF07943">
    <property type="entry name" value="PBP5_C"/>
    <property type="match status" value="1"/>
</dbReference>
<evidence type="ECO:0000313" key="17">
    <source>
        <dbReference type="EMBL" id="RSL32088.1"/>
    </source>
</evidence>
<dbReference type="GO" id="GO:0008360">
    <property type="term" value="P:regulation of cell shape"/>
    <property type="evidence" value="ECO:0007669"/>
    <property type="project" value="UniProtKB-KW"/>
</dbReference>
<comment type="catalytic activity">
    <reaction evidence="12">
        <text>Preferential cleavage: (Ac)2-L-Lys-D-Ala-|-D-Ala. Also transpeptidation of peptidyl-alanyl moieties that are N-acyl substituents of D-alanine.</text>
        <dbReference type="EC" id="3.4.16.4"/>
    </reaction>
</comment>
<feature type="binding site" evidence="14">
    <location>
        <position position="217"/>
    </location>
    <ligand>
        <name>substrate</name>
    </ligand>
</feature>
<dbReference type="SMART" id="SM00936">
    <property type="entry name" value="PBP5_C"/>
    <property type="match status" value="1"/>
</dbReference>
<gene>
    <name evidence="17" type="ORF">D7Z54_17700</name>
</gene>
<evidence type="ECO:0000256" key="3">
    <source>
        <dbReference type="ARBA" id="ARBA00007164"/>
    </source>
</evidence>
<evidence type="ECO:0000256" key="6">
    <source>
        <dbReference type="ARBA" id="ARBA00022670"/>
    </source>
</evidence>
<keyword evidence="10" id="KW-0573">Peptidoglycan synthesis</keyword>
<dbReference type="AlphaFoldDB" id="A0A428N186"/>
<evidence type="ECO:0000256" key="9">
    <source>
        <dbReference type="ARBA" id="ARBA00022960"/>
    </source>
</evidence>
<dbReference type="Gene3D" id="3.40.710.10">
    <property type="entry name" value="DD-peptidase/beta-lactamase superfamily"/>
    <property type="match status" value="1"/>
</dbReference>
<dbReference type="InterPro" id="IPR012907">
    <property type="entry name" value="Peptidase_S11_C"/>
</dbReference>
<keyword evidence="9" id="KW-0133">Cell shape</keyword>
<evidence type="ECO:0000256" key="4">
    <source>
        <dbReference type="ARBA" id="ARBA00012448"/>
    </source>
</evidence>
<dbReference type="GO" id="GO:0009002">
    <property type="term" value="F:serine-type D-Ala-D-Ala carboxypeptidase activity"/>
    <property type="evidence" value="ECO:0007669"/>
    <property type="project" value="UniProtKB-EC"/>
</dbReference>
<dbReference type="InterPro" id="IPR018044">
    <property type="entry name" value="Peptidase_S11"/>
</dbReference>
<keyword evidence="18" id="KW-1185">Reference proteome</keyword>
<evidence type="ECO:0000256" key="2">
    <source>
        <dbReference type="ARBA" id="ARBA00004752"/>
    </source>
</evidence>
<evidence type="ECO:0000313" key="18">
    <source>
        <dbReference type="Proteomes" id="UP000275076"/>
    </source>
</evidence>
<dbReference type="UniPathway" id="UPA00219"/>
<evidence type="ECO:0000259" key="16">
    <source>
        <dbReference type="SMART" id="SM00936"/>
    </source>
</evidence>
<name>A0A428N186_9BACI</name>
<dbReference type="InterPro" id="IPR037167">
    <property type="entry name" value="Peptidase_S11_C_sf"/>
</dbReference>
<keyword evidence="5 17" id="KW-0121">Carboxypeptidase</keyword>
<dbReference type="GO" id="GO:0071555">
    <property type="term" value="P:cell wall organization"/>
    <property type="evidence" value="ECO:0007669"/>
    <property type="project" value="UniProtKB-KW"/>
</dbReference>
<keyword evidence="7" id="KW-0732">Signal</keyword>
<evidence type="ECO:0000256" key="5">
    <source>
        <dbReference type="ARBA" id="ARBA00022645"/>
    </source>
</evidence>
<reference evidence="17 18" key="1">
    <citation type="submission" date="2018-10" db="EMBL/GenBank/DDBJ databases">
        <title>Draft genome sequence of Bacillus salarius IM0101, isolated from a hypersaline soil in Inner Mongolia, China.</title>
        <authorList>
            <person name="Yamprayoonswat W."/>
            <person name="Boonvisut S."/>
            <person name="Jumpathong W."/>
            <person name="Sittihan S."/>
            <person name="Ruangsuj P."/>
            <person name="Wanthongcharoen S."/>
            <person name="Thongpramul N."/>
            <person name="Pimmason S."/>
            <person name="Yu B."/>
            <person name="Yasawong M."/>
        </authorList>
    </citation>
    <scope>NUCLEOTIDE SEQUENCE [LARGE SCALE GENOMIC DNA]</scope>
    <source>
        <strain evidence="17 18">IM0101</strain>
    </source>
</reference>
<protein>
    <recommendedName>
        <fullName evidence="4">serine-type D-Ala-D-Ala carboxypeptidase</fullName>
        <ecNumber evidence="4">3.4.16.4</ecNumber>
    </recommendedName>
</protein>
<dbReference type="EC" id="3.4.16.4" evidence="4"/>
<dbReference type="InterPro" id="IPR015956">
    <property type="entry name" value="Peniciliin-bd_prot_C_sf"/>
</dbReference>
<dbReference type="PANTHER" id="PTHR21581:SF6">
    <property type="entry name" value="TRAFFICKING PROTEIN PARTICLE COMPLEX SUBUNIT 12"/>
    <property type="match status" value="1"/>
</dbReference>
<comment type="function">
    <text evidence="1">Removes C-terminal D-alanyl residues from sugar-peptide cell wall precursors.</text>
</comment>
<dbReference type="Pfam" id="PF00768">
    <property type="entry name" value="Peptidase_S11"/>
    <property type="match status" value="1"/>
</dbReference>
<feature type="active site" description="Proton acceptor" evidence="13">
    <location>
        <position position="54"/>
    </location>
</feature>
<keyword evidence="11" id="KW-0961">Cell wall biogenesis/degradation</keyword>
<dbReference type="SUPFAM" id="SSF56601">
    <property type="entry name" value="beta-lactamase/transpeptidase-like"/>
    <property type="match status" value="1"/>
</dbReference>
<organism evidence="17 18">
    <name type="scientific">Salibacterium salarium</name>
    <dbReference type="NCBI Taxonomy" id="284579"/>
    <lineage>
        <taxon>Bacteria</taxon>
        <taxon>Bacillati</taxon>
        <taxon>Bacillota</taxon>
        <taxon>Bacilli</taxon>
        <taxon>Bacillales</taxon>
        <taxon>Bacillaceae</taxon>
    </lineage>
</organism>
<dbReference type="Gene3D" id="2.60.410.10">
    <property type="entry name" value="D-Ala-D-Ala carboxypeptidase, C-terminal domain"/>
    <property type="match status" value="1"/>
</dbReference>
<proteinExistence type="inferred from homology"/>
<feature type="active site" evidence="13">
    <location>
        <position position="111"/>
    </location>
</feature>
<keyword evidence="6" id="KW-0645">Protease</keyword>
<dbReference type="OrthoDB" id="9791132at2"/>
<dbReference type="GO" id="GO:0006508">
    <property type="term" value="P:proteolysis"/>
    <property type="evidence" value="ECO:0007669"/>
    <property type="project" value="UniProtKB-KW"/>
</dbReference>
<dbReference type="Proteomes" id="UP000275076">
    <property type="component" value="Unassembled WGS sequence"/>
</dbReference>
<evidence type="ECO:0000256" key="11">
    <source>
        <dbReference type="ARBA" id="ARBA00023316"/>
    </source>
</evidence>
<keyword evidence="8" id="KW-0378">Hydrolase</keyword>
<comment type="pathway">
    <text evidence="2">Cell wall biogenesis; peptidoglycan biosynthesis.</text>
</comment>
<dbReference type="SUPFAM" id="SSF69189">
    <property type="entry name" value="Penicillin-binding protein associated domain"/>
    <property type="match status" value="1"/>
</dbReference>
<dbReference type="EMBL" id="RBVX01000018">
    <property type="protein sequence ID" value="RSL32088.1"/>
    <property type="molecule type" value="Genomic_DNA"/>
</dbReference>
<dbReference type="GO" id="GO:0009252">
    <property type="term" value="P:peptidoglycan biosynthetic process"/>
    <property type="evidence" value="ECO:0007669"/>
    <property type="project" value="UniProtKB-UniPathway"/>
</dbReference>